<dbReference type="GO" id="GO:0004526">
    <property type="term" value="F:ribonuclease P activity"/>
    <property type="evidence" value="ECO:0007669"/>
    <property type="project" value="TreeGrafter"/>
</dbReference>
<dbReference type="Pfam" id="PF08228">
    <property type="entry name" value="RNase_P_pop3"/>
    <property type="match status" value="1"/>
</dbReference>
<dbReference type="GO" id="GO:0008033">
    <property type="term" value="P:tRNA processing"/>
    <property type="evidence" value="ECO:0007669"/>
    <property type="project" value="InterPro"/>
</dbReference>
<evidence type="ECO:0000313" key="3">
    <source>
        <dbReference type="Proteomes" id="UP000275078"/>
    </source>
</evidence>
<keyword evidence="3" id="KW-1185">Reference proteome</keyword>
<dbReference type="GO" id="GO:0006364">
    <property type="term" value="P:rRNA processing"/>
    <property type="evidence" value="ECO:0007669"/>
    <property type="project" value="InterPro"/>
</dbReference>
<dbReference type="GO" id="GO:0005655">
    <property type="term" value="C:nucleolar ribonuclease P complex"/>
    <property type="evidence" value="ECO:0007669"/>
    <property type="project" value="TreeGrafter"/>
</dbReference>
<evidence type="ECO:0000256" key="1">
    <source>
        <dbReference type="SAM" id="MobiDB-lite"/>
    </source>
</evidence>
<dbReference type="GO" id="GO:0000171">
    <property type="term" value="F:ribonuclease MRP activity"/>
    <property type="evidence" value="ECO:0007669"/>
    <property type="project" value="TreeGrafter"/>
</dbReference>
<feature type="region of interest" description="Disordered" evidence="1">
    <location>
        <begin position="132"/>
        <end position="152"/>
    </location>
</feature>
<dbReference type="AlphaFoldDB" id="A0A3N4IPD7"/>
<sequence>MSIPVKGKDVGKSIKNEQKKSRIVYNLDTPFTATEWPAIEQNHQTTILQLLENLLDPIGQYRAVHLESSKGKRAKHADRKRKREDAEQSSDIDLIIPDKPEIAPYVTVGLNATTNALEQLTRATAPLALNRNTDRKLNQTNEKPRNSLQLQTGTSEAPLQAVFVCRADGQPSQLHAHLPLMCVMASTSEHTVFLIQLPKGAEGKLSERLAVPRVGFLGLKKGAPGAEVLYEYIGKHIPAVRRPGWLEKTGEYIGIKPKALHTIAGTQRPKGGNKTTNQKAS</sequence>
<dbReference type="OrthoDB" id="20109at2759"/>
<feature type="compositionally biased region" description="Basic residues" evidence="1">
    <location>
        <begin position="71"/>
        <end position="82"/>
    </location>
</feature>
<dbReference type="Proteomes" id="UP000275078">
    <property type="component" value="Unassembled WGS sequence"/>
</dbReference>
<dbReference type="EMBL" id="ML119646">
    <property type="protein sequence ID" value="RPA87595.1"/>
    <property type="molecule type" value="Genomic_DNA"/>
</dbReference>
<dbReference type="GO" id="GO:0005829">
    <property type="term" value="C:cytosol"/>
    <property type="evidence" value="ECO:0007669"/>
    <property type="project" value="TreeGrafter"/>
</dbReference>
<dbReference type="InterPro" id="IPR013241">
    <property type="entry name" value="RNase_P_Pop3"/>
</dbReference>
<organism evidence="2 3">
    <name type="scientific">Ascobolus immersus RN42</name>
    <dbReference type="NCBI Taxonomy" id="1160509"/>
    <lineage>
        <taxon>Eukaryota</taxon>
        <taxon>Fungi</taxon>
        <taxon>Dikarya</taxon>
        <taxon>Ascomycota</taxon>
        <taxon>Pezizomycotina</taxon>
        <taxon>Pezizomycetes</taxon>
        <taxon>Pezizales</taxon>
        <taxon>Ascobolaceae</taxon>
        <taxon>Ascobolus</taxon>
    </lineage>
</organism>
<dbReference type="PANTHER" id="PTHR28272:SF1">
    <property type="entry name" value="RIBONUCLEASES P_MRP PROTEIN SUBUNIT POP3"/>
    <property type="match status" value="1"/>
</dbReference>
<evidence type="ECO:0000313" key="2">
    <source>
        <dbReference type="EMBL" id="RPA87595.1"/>
    </source>
</evidence>
<gene>
    <name evidence="2" type="ORF">BJ508DRAFT_62530</name>
</gene>
<dbReference type="PANTHER" id="PTHR28272">
    <property type="entry name" value="RIBONUCLEASES P/MRP PROTEIN SUBUNIT POP3"/>
    <property type="match status" value="1"/>
</dbReference>
<dbReference type="STRING" id="1160509.A0A3N4IPD7"/>
<dbReference type="GO" id="GO:0000172">
    <property type="term" value="C:ribonuclease MRP complex"/>
    <property type="evidence" value="ECO:0007669"/>
    <property type="project" value="TreeGrafter"/>
</dbReference>
<protein>
    <submittedName>
        <fullName evidence="2">Uncharacterized protein</fullName>
    </submittedName>
</protein>
<reference evidence="2 3" key="1">
    <citation type="journal article" date="2018" name="Nat. Ecol. Evol.">
        <title>Pezizomycetes genomes reveal the molecular basis of ectomycorrhizal truffle lifestyle.</title>
        <authorList>
            <person name="Murat C."/>
            <person name="Payen T."/>
            <person name="Noel B."/>
            <person name="Kuo A."/>
            <person name="Morin E."/>
            <person name="Chen J."/>
            <person name="Kohler A."/>
            <person name="Krizsan K."/>
            <person name="Balestrini R."/>
            <person name="Da Silva C."/>
            <person name="Montanini B."/>
            <person name="Hainaut M."/>
            <person name="Levati E."/>
            <person name="Barry K.W."/>
            <person name="Belfiori B."/>
            <person name="Cichocki N."/>
            <person name="Clum A."/>
            <person name="Dockter R.B."/>
            <person name="Fauchery L."/>
            <person name="Guy J."/>
            <person name="Iotti M."/>
            <person name="Le Tacon F."/>
            <person name="Lindquist E.A."/>
            <person name="Lipzen A."/>
            <person name="Malagnac F."/>
            <person name="Mello A."/>
            <person name="Molinier V."/>
            <person name="Miyauchi S."/>
            <person name="Poulain J."/>
            <person name="Riccioni C."/>
            <person name="Rubini A."/>
            <person name="Sitrit Y."/>
            <person name="Splivallo R."/>
            <person name="Traeger S."/>
            <person name="Wang M."/>
            <person name="Zifcakova L."/>
            <person name="Wipf D."/>
            <person name="Zambonelli A."/>
            <person name="Paolocci F."/>
            <person name="Nowrousian M."/>
            <person name="Ottonello S."/>
            <person name="Baldrian P."/>
            <person name="Spatafora J.W."/>
            <person name="Henrissat B."/>
            <person name="Nagy L.G."/>
            <person name="Aury J.M."/>
            <person name="Wincker P."/>
            <person name="Grigoriev I.V."/>
            <person name="Bonfante P."/>
            <person name="Martin F.M."/>
        </authorList>
    </citation>
    <scope>NUCLEOTIDE SEQUENCE [LARGE SCALE GENOMIC DNA]</scope>
    <source>
        <strain evidence="2 3">RN42</strain>
    </source>
</reference>
<dbReference type="GO" id="GO:0034965">
    <property type="term" value="P:intronic box C/D snoRNA processing"/>
    <property type="evidence" value="ECO:0007669"/>
    <property type="project" value="TreeGrafter"/>
</dbReference>
<name>A0A3N4IPD7_ASCIM</name>
<feature type="compositionally biased region" description="Basic and acidic residues" evidence="1">
    <location>
        <begin position="132"/>
        <end position="145"/>
    </location>
</feature>
<proteinExistence type="predicted"/>
<feature type="region of interest" description="Disordered" evidence="1">
    <location>
        <begin position="66"/>
        <end position="91"/>
    </location>
</feature>
<accession>A0A3N4IPD7</accession>